<evidence type="ECO:0000313" key="6">
    <source>
        <dbReference type="EMBL" id="KAK9811664.1"/>
    </source>
</evidence>
<evidence type="ECO:0000256" key="1">
    <source>
        <dbReference type="ARBA" id="ARBA00022723"/>
    </source>
</evidence>
<accession>A0AAW1PUT0</accession>
<evidence type="ECO:0000259" key="5">
    <source>
        <dbReference type="PROSITE" id="PS50865"/>
    </source>
</evidence>
<keyword evidence="3" id="KW-0862">Zinc</keyword>
<sequence>MAEESACSGMSSNSSAFPRGLGPGLLQSWAATAHRDAAAVMREFLHTVPAWARFLAAALSQDRQTGISVEPGRALAALLMLSECYQMTIANLLCVPEVDVWHKFNQQYGMFRDNVDTALGTVGGNQDDMAAYCMHQGFEDFVKAATLPPDQLHRWPVHMAALVWLAVLMSALFRSEVEGRVGLQGFPWSRKRVCNYLNCPTSRAYQAAQRQGEPDVQLAFEAFADKKLRKCSDCEHAWYCSAECQQATWKRHKPFCKAAQQSAA</sequence>
<feature type="domain" description="MYND-type" evidence="5">
    <location>
        <begin position="196"/>
        <end position="256"/>
    </location>
</feature>
<evidence type="ECO:0000313" key="7">
    <source>
        <dbReference type="Proteomes" id="UP001489004"/>
    </source>
</evidence>
<dbReference type="Proteomes" id="UP001489004">
    <property type="component" value="Unassembled WGS sequence"/>
</dbReference>
<evidence type="ECO:0000256" key="2">
    <source>
        <dbReference type="ARBA" id="ARBA00022771"/>
    </source>
</evidence>
<keyword evidence="7" id="KW-1185">Reference proteome</keyword>
<dbReference type="Pfam" id="PF01753">
    <property type="entry name" value="zf-MYND"/>
    <property type="match status" value="1"/>
</dbReference>
<dbReference type="EMBL" id="JALJOR010000009">
    <property type="protein sequence ID" value="KAK9811664.1"/>
    <property type="molecule type" value="Genomic_DNA"/>
</dbReference>
<dbReference type="SUPFAM" id="SSF144232">
    <property type="entry name" value="HIT/MYND zinc finger-like"/>
    <property type="match status" value="1"/>
</dbReference>
<keyword evidence="2 4" id="KW-0863">Zinc-finger</keyword>
<evidence type="ECO:0000256" key="4">
    <source>
        <dbReference type="PROSITE-ProRule" id="PRU00134"/>
    </source>
</evidence>
<comment type="caution">
    <text evidence="6">The sequence shown here is derived from an EMBL/GenBank/DDBJ whole genome shotgun (WGS) entry which is preliminary data.</text>
</comment>
<dbReference type="GO" id="GO:0008270">
    <property type="term" value="F:zinc ion binding"/>
    <property type="evidence" value="ECO:0007669"/>
    <property type="project" value="UniProtKB-KW"/>
</dbReference>
<organism evidence="6 7">
    <name type="scientific">[Myrmecia] bisecta</name>
    <dbReference type="NCBI Taxonomy" id="41462"/>
    <lineage>
        <taxon>Eukaryota</taxon>
        <taxon>Viridiplantae</taxon>
        <taxon>Chlorophyta</taxon>
        <taxon>core chlorophytes</taxon>
        <taxon>Trebouxiophyceae</taxon>
        <taxon>Trebouxiales</taxon>
        <taxon>Trebouxiaceae</taxon>
        <taxon>Myrmecia</taxon>
    </lineage>
</organism>
<dbReference type="PROSITE" id="PS50865">
    <property type="entry name" value="ZF_MYND_2"/>
    <property type="match status" value="1"/>
</dbReference>
<evidence type="ECO:0000256" key="3">
    <source>
        <dbReference type="ARBA" id="ARBA00022833"/>
    </source>
</evidence>
<proteinExistence type="predicted"/>
<keyword evidence="1" id="KW-0479">Metal-binding</keyword>
<name>A0AAW1PUT0_9CHLO</name>
<reference evidence="6 7" key="1">
    <citation type="journal article" date="2024" name="Nat. Commun.">
        <title>Phylogenomics reveals the evolutionary origins of lichenization in chlorophyte algae.</title>
        <authorList>
            <person name="Puginier C."/>
            <person name="Libourel C."/>
            <person name="Otte J."/>
            <person name="Skaloud P."/>
            <person name="Haon M."/>
            <person name="Grisel S."/>
            <person name="Petersen M."/>
            <person name="Berrin J.G."/>
            <person name="Delaux P.M."/>
            <person name="Dal Grande F."/>
            <person name="Keller J."/>
        </authorList>
    </citation>
    <scope>NUCLEOTIDE SEQUENCE [LARGE SCALE GENOMIC DNA]</scope>
    <source>
        <strain evidence="6 7">SAG 2043</strain>
    </source>
</reference>
<dbReference type="Gene3D" id="6.10.140.2220">
    <property type="match status" value="1"/>
</dbReference>
<protein>
    <recommendedName>
        <fullName evidence="5">MYND-type domain-containing protein</fullName>
    </recommendedName>
</protein>
<dbReference type="InterPro" id="IPR002893">
    <property type="entry name" value="Znf_MYND"/>
</dbReference>
<gene>
    <name evidence="6" type="ORF">WJX72_007960</name>
</gene>
<dbReference type="AlphaFoldDB" id="A0AAW1PUT0"/>